<keyword evidence="4" id="KW-0249">Electron transport</keyword>
<evidence type="ECO:0000256" key="6">
    <source>
        <dbReference type="PROSITE-ProRule" id="PRU00433"/>
    </source>
</evidence>
<feature type="chain" id="PRO_5007069035" evidence="7">
    <location>
        <begin position="22"/>
        <end position="108"/>
    </location>
</feature>
<dbReference type="Proteomes" id="UP000060602">
    <property type="component" value="Chromosome"/>
</dbReference>
<dbReference type="RefSeq" id="WP_061071706.1">
    <property type="nucleotide sequence ID" value="NZ_CP014060.2"/>
</dbReference>
<dbReference type="GO" id="GO:0009055">
    <property type="term" value="F:electron transfer activity"/>
    <property type="evidence" value="ECO:0007669"/>
    <property type="project" value="InterPro"/>
</dbReference>
<dbReference type="SUPFAM" id="SSF46626">
    <property type="entry name" value="Cytochrome c"/>
    <property type="match status" value="1"/>
</dbReference>
<dbReference type="AlphaFoldDB" id="A0A0X8NX42"/>
<evidence type="ECO:0000259" key="8">
    <source>
        <dbReference type="PROSITE" id="PS51007"/>
    </source>
</evidence>
<accession>A0A0X8NX42</accession>
<keyword evidence="1" id="KW-0813">Transport</keyword>
<dbReference type="InterPro" id="IPR009056">
    <property type="entry name" value="Cyt_c-like_dom"/>
</dbReference>
<keyword evidence="3 6" id="KW-0479">Metal-binding</keyword>
<keyword evidence="7" id="KW-0732">Signal</keyword>
<evidence type="ECO:0000256" key="2">
    <source>
        <dbReference type="ARBA" id="ARBA00022617"/>
    </source>
</evidence>
<evidence type="ECO:0000256" key="5">
    <source>
        <dbReference type="ARBA" id="ARBA00023004"/>
    </source>
</evidence>
<dbReference type="InterPro" id="IPR036909">
    <property type="entry name" value="Cyt_c-like_dom_sf"/>
</dbReference>
<gene>
    <name evidence="9" type="ORF">AL504_07750</name>
</gene>
<name>A0A0X8NX42_ALCXX</name>
<dbReference type="GO" id="GO:0005506">
    <property type="term" value="F:iron ion binding"/>
    <property type="evidence" value="ECO:0007669"/>
    <property type="project" value="InterPro"/>
</dbReference>
<organism evidence="9 10">
    <name type="scientific">Alcaligenes xylosoxydans xylosoxydans</name>
    <name type="common">Achromobacter xylosoxidans</name>
    <dbReference type="NCBI Taxonomy" id="85698"/>
    <lineage>
        <taxon>Bacteria</taxon>
        <taxon>Pseudomonadati</taxon>
        <taxon>Pseudomonadota</taxon>
        <taxon>Betaproteobacteria</taxon>
        <taxon>Burkholderiales</taxon>
        <taxon>Alcaligenaceae</taxon>
        <taxon>Achromobacter</taxon>
    </lineage>
</organism>
<evidence type="ECO:0000313" key="10">
    <source>
        <dbReference type="Proteomes" id="UP000060602"/>
    </source>
</evidence>
<dbReference type="InterPro" id="IPR002323">
    <property type="entry name" value="Cyt_CIE"/>
</dbReference>
<feature type="domain" description="Cytochrome c" evidence="8">
    <location>
        <begin position="28"/>
        <end position="107"/>
    </location>
</feature>
<feature type="signal peptide" evidence="7">
    <location>
        <begin position="1"/>
        <end position="21"/>
    </location>
</feature>
<dbReference type="Gene3D" id="1.10.760.10">
    <property type="entry name" value="Cytochrome c-like domain"/>
    <property type="match status" value="1"/>
</dbReference>
<protein>
    <submittedName>
        <fullName evidence="9">Cytochrome C</fullName>
    </submittedName>
</protein>
<dbReference type="PRINTS" id="PR00607">
    <property type="entry name" value="CYTCHROMECIE"/>
</dbReference>
<dbReference type="PROSITE" id="PS51007">
    <property type="entry name" value="CYTC"/>
    <property type="match status" value="1"/>
</dbReference>
<evidence type="ECO:0000256" key="1">
    <source>
        <dbReference type="ARBA" id="ARBA00022448"/>
    </source>
</evidence>
<keyword evidence="5 6" id="KW-0408">Iron</keyword>
<dbReference type="PANTHER" id="PTHR40942:SF4">
    <property type="entry name" value="CYTOCHROME C5"/>
    <property type="match status" value="1"/>
</dbReference>
<evidence type="ECO:0000256" key="4">
    <source>
        <dbReference type="ARBA" id="ARBA00022982"/>
    </source>
</evidence>
<proteinExistence type="predicted"/>
<dbReference type="GO" id="GO:0020037">
    <property type="term" value="F:heme binding"/>
    <property type="evidence" value="ECO:0007669"/>
    <property type="project" value="InterPro"/>
</dbReference>
<reference evidence="10" key="1">
    <citation type="submission" date="2015-12" db="EMBL/GenBank/DDBJ databases">
        <title>FDA dAtabase for Regulatory Grade micrObial Sequences (FDA-ARGOS): Supporting development and validation of Infectious Disease Dx tests.</title>
        <authorList>
            <person name="Case J."/>
            <person name="Tallon L."/>
            <person name="Sadzewicz L."/>
            <person name="Sengamalay N."/>
            <person name="Ott S."/>
            <person name="Godinez A."/>
            <person name="Nagaraj S."/>
            <person name="Nadendla S."/>
            <person name="Sichtig H."/>
        </authorList>
    </citation>
    <scope>NUCLEOTIDE SEQUENCE [LARGE SCALE GENOMIC DNA]</scope>
    <source>
        <strain evidence="10">FDAARGOS_147</strain>
    </source>
</reference>
<dbReference type="Pfam" id="PF13442">
    <property type="entry name" value="Cytochrome_CBB3"/>
    <property type="match status" value="1"/>
</dbReference>
<evidence type="ECO:0000256" key="7">
    <source>
        <dbReference type="SAM" id="SignalP"/>
    </source>
</evidence>
<evidence type="ECO:0000256" key="3">
    <source>
        <dbReference type="ARBA" id="ARBA00022723"/>
    </source>
</evidence>
<dbReference type="EMBL" id="CP014060">
    <property type="protein sequence ID" value="AMG35935.1"/>
    <property type="molecule type" value="Genomic_DNA"/>
</dbReference>
<keyword evidence="2 6" id="KW-0349">Heme</keyword>
<dbReference type="PANTHER" id="PTHR40942">
    <property type="match status" value="1"/>
</dbReference>
<evidence type="ECO:0000313" key="9">
    <source>
        <dbReference type="EMBL" id="AMG35935.1"/>
    </source>
</evidence>
<sequence length="108" mass="10713">MFSVSRTLLAAGLALAGTASAAADSPAQLDPAGEKLYRSACVVCHASGVANAPKLGDKQAWAPFLAQGADALLATVLKGKGAMPPRGGTAADEATLRAAVAYMMAAAR</sequence>